<sequence>MAHHKLEEIEHHLSELTTLRDELRLLTNLCGTSRDGCPIMDNFEGD</sequence>
<comment type="caution">
    <text evidence="1">The sequence shown here is derived from an EMBL/GenBank/DDBJ whole genome shotgun (WGS) entry which is preliminary data.</text>
</comment>
<evidence type="ECO:0000313" key="2">
    <source>
        <dbReference type="Proteomes" id="UP000095392"/>
    </source>
</evidence>
<reference evidence="1 2" key="1">
    <citation type="submission" date="2016-09" db="EMBL/GenBank/DDBJ databases">
        <title>Draft Genome Sequence of four Alteromonas macleodii strains isolated from copper coupons and grown long-term at elevated copper levels.</title>
        <authorList>
            <person name="Cusick K."/>
            <person name="Dale J."/>
            <person name="Little B."/>
            <person name="Biffinger J."/>
        </authorList>
    </citation>
    <scope>NUCLEOTIDE SEQUENCE [LARGE SCALE GENOMIC DNA]</scope>
    <source>
        <strain evidence="1 2">KCP01</strain>
    </source>
</reference>
<dbReference type="EMBL" id="MIPY01000061">
    <property type="protein sequence ID" value="OES24451.1"/>
    <property type="molecule type" value="Genomic_DNA"/>
</dbReference>
<dbReference type="Proteomes" id="UP000095392">
    <property type="component" value="Unassembled WGS sequence"/>
</dbReference>
<proteinExistence type="predicted"/>
<accession>A0AB36FRL4</accession>
<evidence type="ECO:0000313" key="1">
    <source>
        <dbReference type="EMBL" id="OES24451.1"/>
    </source>
</evidence>
<name>A0AB36FRL4_ALTMA</name>
<keyword evidence="2" id="KW-1185">Reference proteome</keyword>
<organism evidence="1 2">
    <name type="scientific">Alteromonas macleodii</name>
    <name type="common">Pseudoalteromonas macleodii</name>
    <dbReference type="NCBI Taxonomy" id="28108"/>
    <lineage>
        <taxon>Bacteria</taxon>
        <taxon>Pseudomonadati</taxon>
        <taxon>Pseudomonadota</taxon>
        <taxon>Gammaproteobacteria</taxon>
        <taxon>Alteromonadales</taxon>
        <taxon>Alteromonadaceae</taxon>
        <taxon>Alteromonas/Salinimonas group</taxon>
        <taxon>Alteromonas</taxon>
    </lineage>
</organism>
<gene>
    <name evidence="1" type="ORF">BFV95_4718</name>
</gene>
<dbReference type="Gene3D" id="1.10.1660.10">
    <property type="match status" value="1"/>
</dbReference>
<protein>
    <submittedName>
        <fullName evidence="1">Uncharacterized protein</fullName>
    </submittedName>
</protein>
<dbReference type="AlphaFoldDB" id="A0AB36FRL4"/>